<keyword evidence="5" id="KW-1185">Reference proteome</keyword>
<proteinExistence type="predicted"/>
<feature type="region of interest" description="Disordered" evidence="1">
    <location>
        <begin position="73"/>
        <end position="101"/>
    </location>
</feature>
<dbReference type="RefSeq" id="WP_136430940.1">
    <property type="nucleotide sequence ID" value="NZ_JBHSNS010000001.1"/>
</dbReference>
<feature type="chain" id="PRO_5046203299" evidence="3">
    <location>
        <begin position="36"/>
        <end position="101"/>
    </location>
</feature>
<evidence type="ECO:0000256" key="3">
    <source>
        <dbReference type="SAM" id="SignalP"/>
    </source>
</evidence>
<evidence type="ECO:0000313" key="4">
    <source>
        <dbReference type="EMBL" id="MFC5727609.1"/>
    </source>
</evidence>
<evidence type="ECO:0000256" key="1">
    <source>
        <dbReference type="SAM" id="MobiDB-lite"/>
    </source>
</evidence>
<keyword evidence="2" id="KW-0812">Transmembrane</keyword>
<name>A0ABW0ZD78_9ACTN</name>
<keyword evidence="2" id="KW-0472">Membrane</keyword>
<sequence>MSRMVAAATARLRLALALATGAAIAVLAPSLSATAESPSAAVLVAVAMAVAAVAVPGRHVAASVPVAARHQRTADEAPSFLAGRVTDPRRHPLRPRAPGLV</sequence>
<keyword evidence="3" id="KW-0732">Signal</keyword>
<evidence type="ECO:0000313" key="5">
    <source>
        <dbReference type="Proteomes" id="UP001596072"/>
    </source>
</evidence>
<feature type="signal peptide" evidence="3">
    <location>
        <begin position="1"/>
        <end position="35"/>
    </location>
</feature>
<organism evidence="4 5">
    <name type="scientific">Nocardioides vastitatis</name>
    <dbReference type="NCBI Taxonomy" id="2568655"/>
    <lineage>
        <taxon>Bacteria</taxon>
        <taxon>Bacillati</taxon>
        <taxon>Actinomycetota</taxon>
        <taxon>Actinomycetes</taxon>
        <taxon>Propionibacteriales</taxon>
        <taxon>Nocardioidaceae</taxon>
        <taxon>Nocardioides</taxon>
    </lineage>
</organism>
<keyword evidence="2" id="KW-1133">Transmembrane helix</keyword>
<comment type="caution">
    <text evidence="4">The sequence shown here is derived from an EMBL/GenBank/DDBJ whole genome shotgun (WGS) entry which is preliminary data.</text>
</comment>
<reference evidence="5" key="1">
    <citation type="journal article" date="2019" name="Int. J. Syst. Evol. Microbiol.">
        <title>The Global Catalogue of Microorganisms (GCM) 10K type strain sequencing project: providing services to taxonomists for standard genome sequencing and annotation.</title>
        <authorList>
            <consortium name="The Broad Institute Genomics Platform"/>
            <consortium name="The Broad Institute Genome Sequencing Center for Infectious Disease"/>
            <person name="Wu L."/>
            <person name="Ma J."/>
        </authorList>
    </citation>
    <scope>NUCLEOTIDE SEQUENCE [LARGE SCALE GENOMIC DNA]</scope>
    <source>
        <strain evidence="5">YIM 94188</strain>
    </source>
</reference>
<evidence type="ECO:0000256" key="2">
    <source>
        <dbReference type="SAM" id="Phobius"/>
    </source>
</evidence>
<feature type="transmembrane region" description="Helical" evidence="2">
    <location>
        <begin position="42"/>
        <end position="61"/>
    </location>
</feature>
<dbReference type="Proteomes" id="UP001596072">
    <property type="component" value="Unassembled WGS sequence"/>
</dbReference>
<protein>
    <submittedName>
        <fullName evidence="4">Uncharacterized protein</fullName>
    </submittedName>
</protein>
<dbReference type="EMBL" id="JBHSNS010000001">
    <property type="protein sequence ID" value="MFC5727609.1"/>
    <property type="molecule type" value="Genomic_DNA"/>
</dbReference>
<gene>
    <name evidence="4" type="ORF">ACFPQB_01675</name>
</gene>
<accession>A0ABW0ZD78</accession>